<reference evidence="5" key="1">
    <citation type="submission" date="2018-05" db="EMBL/GenBank/DDBJ databases">
        <authorList>
            <person name="Lanie J.A."/>
            <person name="Ng W.-L."/>
            <person name="Kazmierczak K.M."/>
            <person name="Andrzejewski T.M."/>
            <person name="Davidsen T.M."/>
            <person name="Wayne K.J."/>
            <person name="Tettelin H."/>
            <person name="Glass J.I."/>
            <person name="Rusch D."/>
            <person name="Podicherti R."/>
            <person name="Tsui H.-C.T."/>
            <person name="Winkler M.E."/>
        </authorList>
    </citation>
    <scope>NUCLEOTIDE SEQUENCE</scope>
</reference>
<evidence type="ECO:0000256" key="1">
    <source>
        <dbReference type="ARBA" id="ARBA00022598"/>
    </source>
</evidence>
<name>A0A381NF71_9ZZZZ</name>
<dbReference type="InterPro" id="IPR045864">
    <property type="entry name" value="aa-tRNA-synth_II/BPL/LPL"/>
</dbReference>
<evidence type="ECO:0000256" key="2">
    <source>
        <dbReference type="ARBA" id="ARBA00022741"/>
    </source>
</evidence>
<dbReference type="PANTHER" id="PTHR42918:SF6">
    <property type="entry name" value="ELONGATION FACTOR P--(R)-BETA-LYSINE LIGASE"/>
    <property type="match status" value="1"/>
</dbReference>
<keyword evidence="3" id="KW-0067">ATP-binding</keyword>
<dbReference type="PROSITE" id="PS50862">
    <property type="entry name" value="AA_TRNA_LIGASE_II"/>
    <property type="match status" value="1"/>
</dbReference>
<keyword evidence="2" id="KW-0547">Nucleotide-binding</keyword>
<evidence type="ECO:0000313" key="5">
    <source>
        <dbReference type="EMBL" id="SUZ52183.1"/>
    </source>
</evidence>
<organism evidence="5">
    <name type="scientific">marine metagenome</name>
    <dbReference type="NCBI Taxonomy" id="408172"/>
    <lineage>
        <taxon>unclassified sequences</taxon>
        <taxon>metagenomes</taxon>
        <taxon>ecological metagenomes</taxon>
    </lineage>
</organism>
<keyword evidence="1" id="KW-0436">Ligase</keyword>
<dbReference type="Gene3D" id="3.30.930.10">
    <property type="entry name" value="Bira Bifunctional Protein, Domain 2"/>
    <property type="match status" value="1"/>
</dbReference>
<gene>
    <name evidence="5" type="ORF">METZ01_LOCUS5037</name>
</gene>
<dbReference type="GO" id="GO:0005829">
    <property type="term" value="C:cytosol"/>
    <property type="evidence" value="ECO:0007669"/>
    <property type="project" value="TreeGrafter"/>
</dbReference>
<dbReference type="SUPFAM" id="SSF55681">
    <property type="entry name" value="Class II aaRS and biotin synthetases"/>
    <property type="match status" value="1"/>
</dbReference>
<proteinExistence type="predicted"/>
<evidence type="ECO:0000256" key="3">
    <source>
        <dbReference type="ARBA" id="ARBA00022840"/>
    </source>
</evidence>
<dbReference type="PANTHER" id="PTHR42918">
    <property type="entry name" value="LYSYL-TRNA SYNTHETASE"/>
    <property type="match status" value="1"/>
</dbReference>
<dbReference type="InterPro" id="IPR004364">
    <property type="entry name" value="Aa-tRNA-synt_II"/>
</dbReference>
<dbReference type="Pfam" id="PF00152">
    <property type="entry name" value="tRNA-synt_2"/>
    <property type="match status" value="1"/>
</dbReference>
<accession>A0A381NF71</accession>
<dbReference type="GO" id="GO:0006430">
    <property type="term" value="P:lysyl-tRNA aminoacylation"/>
    <property type="evidence" value="ECO:0007669"/>
    <property type="project" value="TreeGrafter"/>
</dbReference>
<dbReference type="GO" id="GO:0005524">
    <property type="term" value="F:ATP binding"/>
    <property type="evidence" value="ECO:0007669"/>
    <property type="project" value="InterPro"/>
</dbReference>
<protein>
    <recommendedName>
        <fullName evidence="4">Aminoacyl-transfer RNA synthetases class-II family profile domain-containing protein</fullName>
    </recommendedName>
</protein>
<dbReference type="GO" id="GO:0004824">
    <property type="term" value="F:lysine-tRNA ligase activity"/>
    <property type="evidence" value="ECO:0007669"/>
    <property type="project" value="TreeGrafter"/>
</dbReference>
<feature type="domain" description="Aminoacyl-transfer RNA synthetases class-II family profile" evidence="4">
    <location>
        <begin position="1"/>
        <end position="292"/>
    </location>
</feature>
<evidence type="ECO:0000259" key="4">
    <source>
        <dbReference type="PROSITE" id="PS50862"/>
    </source>
</evidence>
<dbReference type="GO" id="GO:0000049">
    <property type="term" value="F:tRNA binding"/>
    <property type="evidence" value="ECO:0007669"/>
    <property type="project" value="TreeGrafter"/>
</dbReference>
<dbReference type="AlphaFoldDB" id="A0A381NF71"/>
<sequence length="296" mass="33105">MVERARVLGVIRDFFREKNVLEVQTSVLARYGVTEPTIASFRTDSGHHLQTSPEFQMKRLLAAGAPSIYQICPAFRQGEEGRNHNPEFVILEWYRLGFNSRQLILEVAELVDLILGGGDYHYRTAGQLLHSEFGLDVHDDSDLTVAELARDQGLDNVVGRSDGVDFLMACALQRLPFERVFITEFPVDQAALAKTKHVGKDLVADRFELVIRGIEVANGYHELTDADELERRMDVDNRERRELGLPTLARDPFLLASMRQGLPACAGVAVGLDRLLALAGDHESLSSVMAFPFDRV</sequence>
<dbReference type="EMBL" id="UINC01000260">
    <property type="protein sequence ID" value="SUZ52183.1"/>
    <property type="molecule type" value="Genomic_DNA"/>
</dbReference>
<dbReference type="InterPro" id="IPR006195">
    <property type="entry name" value="aa-tRNA-synth_II"/>
</dbReference>